<reference evidence="1 2" key="1">
    <citation type="submission" date="2021-06" db="EMBL/GenBank/DDBJ databases">
        <title>Caerostris extrusa draft genome.</title>
        <authorList>
            <person name="Kono N."/>
            <person name="Arakawa K."/>
        </authorList>
    </citation>
    <scope>NUCLEOTIDE SEQUENCE [LARGE SCALE GENOMIC DNA]</scope>
</reference>
<dbReference type="AlphaFoldDB" id="A0AAV4XPW5"/>
<evidence type="ECO:0000313" key="2">
    <source>
        <dbReference type="Proteomes" id="UP001054945"/>
    </source>
</evidence>
<gene>
    <name evidence="1" type="ORF">CEXT_700171</name>
</gene>
<organism evidence="1 2">
    <name type="scientific">Caerostris extrusa</name>
    <name type="common">Bark spider</name>
    <name type="synonym">Caerostris bankana</name>
    <dbReference type="NCBI Taxonomy" id="172846"/>
    <lineage>
        <taxon>Eukaryota</taxon>
        <taxon>Metazoa</taxon>
        <taxon>Ecdysozoa</taxon>
        <taxon>Arthropoda</taxon>
        <taxon>Chelicerata</taxon>
        <taxon>Arachnida</taxon>
        <taxon>Araneae</taxon>
        <taxon>Araneomorphae</taxon>
        <taxon>Entelegynae</taxon>
        <taxon>Araneoidea</taxon>
        <taxon>Araneidae</taxon>
        <taxon>Caerostris</taxon>
    </lineage>
</organism>
<protein>
    <submittedName>
        <fullName evidence="1">Uncharacterized protein</fullName>
    </submittedName>
</protein>
<proteinExistence type="predicted"/>
<comment type="caution">
    <text evidence="1">The sequence shown here is derived from an EMBL/GenBank/DDBJ whole genome shotgun (WGS) entry which is preliminary data.</text>
</comment>
<dbReference type="EMBL" id="BPLR01000622">
    <property type="protein sequence ID" value="GIY96119.1"/>
    <property type="molecule type" value="Genomic_DNA"/>
</dbReference>
<name>A0AAV4XPW5_CAEEX</name>
<dbReference type="Proteomes" id="UP001054945">
    <property type="component" value="Unassembled WGS sequence"/>
</dbReference>
<sequence length="96" mass="10449">MANNIADSYKRNFTYSKGEIQGDKLGDRCGHATGLLIGLPHQQSSGLISEKRPRQAQHVKNDVVDGCPSTLDSLSFPDIGPSRIVHKMTSVILRSS</sequence>
<accession>A0AAV4XPW5</accession>
<keyword evidence="2" id="KW-1185">Reference proteome</keyword>
<evidence type="ECO:0000313" key="1">
    <source>
        <dbReference type="EMBL" id="GIY96119.1"/>
    </source>
</evidence>